<dbReference type="Proteomes" id="UP000266273">
    <property type="component" value="Unassembled WGS sequence"/>
</dbReference>
<dbReference type="PROSITE" id="PS01109">
    <property type="entry name" value="RIBOSOMAL_L10"/>
    <property type="match status" value="1"/>
</dbReference>
<sequence length="204" mass="21696">MVEAVEVGLAGPASEPWRDAVERAEKVEMVEHLGHVFEESGSVVVARYTGLTVAEMTDLRERMKAAGARFKVVKNRLAKIALQNTDRADAAELFVEPTGIAYAEDPVAPAKVAAQFAKEKDKFIIVGGIVGKGAVDAEGIKALADMPSIDEMRARLVGVLNAPAGKLVRTLNAPGEKLARTLNAPASDLVGVLQARKQQQEEAA</sequence>
<evidence type="ECO:0000256" key="4">
    <source>
        <dbReference type="ARBA" id="ARBA00023274"/>
    </source>
</evidence>
<organism evidence="7 8">
    <name type="scientific">Dichotomicrobium thermohalophilum</name>
    <dbReference type="NCBI Taxonomy" id="933063"/>
    <lineage>
        <taxon>Bacteria</taxon>
        <taxon>Pseudomonadati</taxon>
        <taxon>Pseudomonadota</taxon>
        <taxon>Alphaproteobacteria</taxon>
        <taxon>Hyphomicrobiales</taxon>
        <taxon>Hyphomicrobiaceae</taxon>
        <taxon>Dichotomicrobium</taxon>
    </lineage>
</organism>
<protein>
    <recommendedName>
        <fullName evidence="5 6">Large ribosomal subunit protein uL10</fullName>
    </recommendedName>
</protein>
<evidence type="ECO:0000256" key="6">
    <source>
        <dbReference type="HAMAP-Rule" id="MF_00362"/>
    </source>
</evidence>
<evidence type="ECO:0000256" key="2">
    <source>
        <dbReference type="ARBA" id="ARBA00008889"/>
    </source>
</evidence>
<comment type="subunit">
    <text evidence="6">Part of the ribosomal stalk of the 50S ribosomal subunit. The N-terminus interacts with L11 and the large rRNA to form the base of the stalk. The C-terminus forms an elongated spine to which L12 dimers bind in a sequential fashion forming a multimeric L10(L12)X complex.</text>
</comment>
<evidence type="ECO:0000313" key="8">
    <source>
        <dbReference type="Proteomes" id="UP000266273"/>
    </source>
</evidence>
<dbReference type="InterPro" id="IPR047865">
    <property type="entry name" value="Ribosomal_uL10_bac_type"/>
</dbReference>
<dbReference type="InterPro" id="IPR043141">
    <property type="entry name" value="Ribosomal_uL10-like_sf"/>
</dbReference>
<name>A0A397Q6X6_9HYPH</name>
<keyword evidence="8" id="KW-1185">Reference proteome</keyword>
<evidence type="ECO:0000256" key="5">
    <source>
        <dbReference type="ARBA" id="ARBA00035202"/>
    </source>
</evidence>
<keyword evidence="6" id="KW-0694">RNA-binding</keyword>
<comment type="function">
    <text evidence="1 6">Forms part of the ribosomal stalk, playing a central role in the interaction of the ribosome with GTP-bound translation factors.</text>
</comment>
<dbReference type="InterPro" id="IPR002363">
    <property type="entry name" value="Ribosomal_uL10_CS_bac"/>
</dbReference>
<dbReference type="Gene3D" id="6.10.250.290">
    <property type="match status" value="1"/>
</dbReference>
<dbReference type="HAMAP" id="MF_00362">
    <property type="entry name" value="Ribosomal_uL10"/>
    <property type="match status" value="1"/>
</dbReference>
<evidence type="ECO:0000313" key="7">
    <source>
        <dbReference type="EMBL" id="RIA56808.1"/>
    </source>
</evidence>
<proteinExistence type="inferred from homology"/>
<dbReference type="GO" id="GO:0015934">
    <property type="term" value="C:large ribosomal subunit"/>
    <property type="evidence" value="ECO:0007669"/>
    <property type="project" value="InterPro"/>
</dbReference>
<dbReference type="Pfam" id="PF00466">
    <property type="entry name" value="Ribosomal_L10"/>
    <property type="match status" value="1"/>
</dbReference>
<dbReference type="InterPro" id="IPR022973">
    <property type="entry name" value="Ribosomal_uL10_bac"/>
</dbReference>
<keyword evidence="4 6" id="KW-0687">Ribonucleoprotein</keyword>
<evidence type="ECO:0000256" key="3">
    <source>
        <dbReference type="ARBA" id="ARBA00022980"/>
    </source>
</evidence>
<dbReference type="InterPro" id="IPR001790">
    <property type="entry name" value="Ribosomal_uL10"/>
</dbReference>
<dbReference type="NCBIfam" id="NF000955">
    <property type="entry name" value="PRK00099.1-1"/>
    <property type="match status" value="1"/>
</dbReference>
<dbReference type="SUPFAM" id="SSF160369">
    <property type="entry name" value="Ribosomal protein L10-like"/>
    <property type="match status" value="1"/>
</dbReference>
<dbReference type="GO" id="GO:0070180">
    <property type="term" value="F:large ribosomal subunit rRNA binding"/>
    <property type="evidence" value="ECO:0007669"/>
    <property type="project" value="UniProtKB-UniRule"/>
</dbReference>
<dbReference type="AlphaFoldDB" id="A0A397Q6X6"/>
<keyword evidence="6" id="KW-0699">rRNA-binding</keyword>
<evidence type="ECO:0000256" key="1">
    <source>
        <dbReference type="ARBA" id="ARBA00002633"/>
    </source>
</evidence>
<dbReference type="Gene3D" id="3.30.70.1730">
    <property type="match status" value="1"/>
</dbReference>
<dbReference type="PANTHER" id="PTHR11560">
    <property type="entry name" value="39S RIBOSOMAL PROTEIN L10, MITOCHONDRIAL"/>
    <property type="match status" value="1"/>
</dbReference>
<dbReference type="GO" id="GO:0006412">
    <property type="term" value="P:translation"/>
    <property type="evidence" value="ECO:0007669"/>
    <property type="project" value="UniProtKB-UniRule"/>
</dbReference>
<reference evidence="7 8" key="1">
    <citation type="submission" date="2018-08" db="EMBL/GenBank/DDBJ databases">
        <title>Genomic Encyclopedia of Archaeal and Bacterial Type Strains, Phase II (KMG-II): from individual species to whole genera.</title>
        <authorList>
            <person name="Goeker M."/>
        </authorList>
    </citation>
    <scope>NUCLEOTIDE SEQUENCE [LARGE SCALE GENOMIC DNA]</scope>
    <source>
        <strain evidence="7 8">DSM 5002</strain>
    </source>
</reference>
<dbReference type="EMBL" id="QXDF01000001">
    <property type="protein sequence ID" value="RIA56808.1"/>
    <property type="molecule type" value="Genomic_DNA"/>
</dbReference>
<comment type="similarity">
    <text evidence="2 6">Belongs to the universal ribosomal protein uL10 family.</text>
</comment>
<gene>
    <name evidence="6" type="primary">rplJ</name>
    <name evidence="7" type="ORF">BXY53_1918</name>
</gene>
<dbReference type="CDD" id="cd05797">
    <property type="entry name" value="Ribosomal_L10"/>
    <property type="match status" value="1"/>
</dbReference>
<comment type="caution">
    <text evidence="7">The sequence shown here is derived from an EMBL/GenBank/DDBJ whole genome shotgun (WGS) entry which is preliminary data.</text>
</comment>
<dbReference type="GO" id="GO:0003735">
    <property type="term" value="F:structural constituent of ribosome"/>
    <property type="evidence" value="ECO:0007669"/>
    <property type="project" value="InterPro"/>
</dbReference>
<accession>A0A397Q6X6</accession>
<keyword evidence="3 6" id="KW-0689">Ribosomal protein</keyword>